<name>A0A1E7WZP6_9BURK</name>
<evidence type="ECO:0000313" key="2">
    <source>
        <dbReference type="Proteomes" id="UP000175989"/>
    </source>
</evidence>
<dbReference type="InterPro" id="IPR014057">
    <property type="entry name" value="HI1420"/>
</dbReference>
<keyword evidence="2" id="KW-1185">Reference proteome</keyword>
<dbReference type="PANTHER" id="PTHR40275">
    <property type="entry name" value="SSL7038 PROTEIN"/>
    <property type="match status" value="1"/>
</dbReference>
<evidence type="ECO:0000313" key="1">
    <source>
        <dbReference type="EMBL" id="OFA05415.1"/>
    </source>
</evidence>
<dbReference type="RefSeq" id="WP_070247243.1">
    <property type="nucleotide sequence ID" value="NZ_LROM01000066.1"/>
</dbReference>
<dbReference type="Pfam" id="PF21716">
    <property type="entry name" value="dnstrm_HI1420"/>
    <property type="match status" value="1"/>
</dbReference>
<dbReference type="OrthoDB" id="9798416at2"/>
<dbReference type="Proteomes" id="UP000175989">
    <property type="component" value="Unassembled WGS sequence"/>
</dbReference>
<protein>
    <recommendedName>
        <fullName evidence="3">Addiction module antidote protein</fullName>
    </recommendedName>
</protein>
<dbReference type="AlphaFoldDB" id="A0A1E7WZP6"/>
<accession>A0A1E7WZP6</accession>
<organism evidence="1 2">
    <name type="scientific">Duganella phyllosphaerae</name>
    <dbReference type="NCBI Taxonomy" id="762836"/>
    <lineage>
        <taxon>Bacteria</taxon>
        <taxon>Pseudomonadati</taxon>
        <taxon>Pseudomonadota</taxon>
        <taxon>Betaproteobacteria</taxon>
        <taxon>Burkholderiales</taxon>
        <taxon>Oxalobacteraceae</taxon>
        <taxon>Telluria group</taxon>
        <taxon>Duganella</taxon>
    </lineage>
</organism>
<sequence length="130" mass="13710">MDEHGITLADLDGLGLIEFDPAEYITSDEAAAAYITQALETNDAAIFAAAVGDVARARGMAEIAKASGLAREGLYKALRPNSQPRMETITRVLGALNVRFKVEVIPPDERISAAKPVTKASAKSVVKPSA</sequence>
<dbReference type="SUPFAM" id="SSF47413">
    <property type="entry name" value="lambda repressor-like DNA-binding domains"/>
    <property type="match status" value="1"/>
</dbReference>
<reference evidence="2" key="1">
    <citation type="journal article" date="2016" name="Front. Microbiol.">
        <title>Molecular Keys to the Janthinobacterium and Duganella spp. Interaction with the Plant Pathogen Fusarium graminearum.</title>
        <authorList>
            <person name="Haack F.S."/>
            <person name="Poehlein A."/>
            <person name="Kroger C."/>
            <person name="Voigt C.A."/>
            <person name="Piepenbring M."/>
            <person name="Bode H.B."/>
            <person name="Daniel R."/>
            <person name="Schafer W."/>
            <person name="Streit W.R."/>
        </authorList>
    </citation>
    <scope>NUCLEOTIDE SEQUENCE [LARGE SCALE GENOMIC DNA]</scope>
    <source>
        <strain evidence="2">T54</strain>
    </source>
</reference>
<dbReference type="NCBIfam" id="TIGR02684">
    <property type="entry name" value="dnstrm_HI1420"/>
    <property type="match status" value="1"/>
</dbReference>
<gene>
    <name evidence="1" type="ORF">DUPY_15290</name>
</gene>
<comment type="caution">
    <text evidence="1">The sequence shown here is derived from an EMBL/GenBank/DDBJ whole genome shotgun (WGS) entry which is preliminary data.</text>
</comment>
<dbReference type="PANTHER" id="PTHR40275:SF1">
    <property type="entry name" value="SSL7038 PROTEIN"/>
    <property type="match status" value="1"/>
</dbReference>
<dbReference type="EMBL" id="LROM01000066">
    <property type="protein sequence ID" value="OFA05415.1"/>
    <property type="molecule type" value="Genomic_DNA"/>
</dbReference>
<dbReference type="GO" id="GO:0003677">
    <property type="term" value="F:DNA binding"/>
    <property type="evidence" value="ECO:0007669"/>
    <property type="project" value="InterPro"/>
</dbReference>
<dbReference type="PATRIC" id="fig|762836.4.peg.1597"/>
<dbReference type="InterPro" id="IPR010982">
    <property type="entry name" value="Lambda_DNA-bd_dom_sf"/>
</dbReference>
<proteinExistence type="predicted"/>
<evidence type="ECO:0008006" key="3">
    <source>
        <dbReference type="Google" id="ProtNLM"/>
    </source>
</evidence>